<dbReference type="EMBL" id="LTEB01000014">
    <property type="protein sequence ID" value="KXU18801.1"/>
    <property type="molecule type" value="Genomic_DNA"/>
</dbReference>
<keyword evidence="1" id="KW-1133">Transmembrane helix</keyword>
<evidence type="ECO:0000256" key="1">
    <source>
        <dbReference type="SAM" id="Phobius"/>
    </source>
</evidence>
<accession>A0ABR5VB57</accession>
<dbReference type="Proteomes" id="UP000070339">
    <property type="component" value="Unassembled WGS sequence"/>
</dbReference>
<feature type="transmembrane region" description="Helical" evidence="1">
    <location>
        <begin position="17"/>
        <end position="38"/>
    </location>
</feature>
<evidence type="ECO:0000313" key="3">
    <source>
        <dbReference type="Proteomes" id="UP000070339"/>
    </source>
</evidence>
<keyword evidence="1" id="KW-0472">Membrane</keyword>
<comment type="caution">
    <text evidence="2">The sequence shown here is derived from an EMBL/GenBank/DDBJ whole genome shotgun (WGS) entry which is preliminary data.</text>
</comment>
<name>A0ABR5VB57_9CORY</name>
<protein>
    <submittedName>
        <fullName evidence="2">Transmembrane protein</fullName>
    </submittedName>
</protein>
<evidence type="ECO:0000313" key="2">
    <source>
        <dbReference type="EMBL" id="KXU18801.1"/>
    </source>
</evidence>
<proteinExistence type="predicted"/>
<keyword evidence="1 2" id="KW-0812">Transmembrane</keyword>
<reference evidence="2 3" key="1">
    <citation type="journal article" date="2016" name="Int. J. Syst. Evol. Microbiol.">
        <title>Resolving the Complexity of Human Skin Metagenomes Using Single-Molecule Sequencing.</title>
        <authorList>
            <consortium name="NISC Comparative Sequencing Program"/>
            <person name="Tsai Y.C."/>
            <person name="Conlan S."/>
            <person name="Deming C."/>
            <person name="Segre J.A."/>
            <person name="Kong H.H."/>
            <person name="Korlach J."/>
            <person name="Oh J."/>
        </authorList>
    </citation>
    <scope>NUCLEOTIDE SEQUENCE [LARGE SCALE GENOMIC DNA]</scope>
    <source>
        <strain evidence="2 3">1B08</strain>
    </source>
</reference>
<gene>
    <name evidence="2" type="ORF">WM41_0330</name>
</gene>
<keyword evidence="3" id="KW-1185">Reference proteome</keyword>
<sequence length="164" mass="18004">MAPRYTPVVYRRRLHQLIIALYAASIVAMLGMMVGAFLNDRSIESNPGRALATVTDVGITRTYVDFQDSEGIYQSPQSGLLYPTGLGEGQQVWVLYSQSDPDLVKVEGREWTLSILPALSSMVVASLIAAAAWWTVGLSTRAAERRRQANESVNQNFPQASPES</sequence>
<feature type="transmembrane region" description="Helical" evidence="1">
    <location>
        <begin position="111"/>
        <end position="136"/>
    </location>
</feature>
<organism evidence="2 3">
    <name type="scientific">Corynebacterium simulans</name>
    <dbReference type="NCBI Taxonomy" id="146827"/>
    <lineage>
        <taxon>Bacteria</taxon>
        <taxon>Bacillati</taxon>
        <taxon>Actinomycetota</taxon>
        <taxon>Actinomycetes</taxon>
        <taxon>Mycobacteriales</taxon>
        <taxon>Corynebacteriaceae</taxon>
        <taxon>Corynebacterium</taxon>
    </lineage>
</organism>